<name>A0A2G2VKJ3_CAPBA</name>
<dbReference type="GO" id="GO:0043531">
    <property type="term" value="F:ADP binding"/>
    <property type="evidence" value="ECO:0007669"/>
    <property type="project" value="InterPro"/>
</dbReference>
<dbReference type="AlphaFoldDB" id="A0A2G2VKJ3"/>
<reference evidence="5" key="2">
    <citation type="journal article" date="2017" name="J. Anim. Genet.">
        <title>Multiple reference genome sequences of hot pepper reveal the massive evolution of plant disease resistance genes by retroduplication.</title>
        <authorList>
            <person name="Kim S."/>
            <person name="Park J."/>
            <person name="Yeom S.-I."/>
            <person name="Kim Y.-M."/>
            <person name="Seo E."/>
            <person name="Kim K.-T."/>
            <person name="Kim M.-S."/>
            <person name="Lee J.M."/>
            <person name="Cheong K."/>
            <person name="Shin H.-S."/>
            <person name="Kim S.-B."/>
            <person name="Han K."/>
            <person name="Lee J."/>
            <person name="Park M."/>
            <person name="Lee H.-A."/>
            <person name="Lee H.-Y."/>
            <person name="Lee Y."/>
            <person name="Oh S."/>
            <person name="Lee J.H."/>
            <person name="Choi E."/>
            <person name="Choi E."/>
            <person name="Lee S.E."/>
            <person name="Jeon J."/>
            <person name="Kim H."/>
            <person name="Choi G."/>
            <person name="Song H."/>
            <person name="Lee J."/>
            <person name="Lee S.-C."/>
            <person name="Kwon J.-K."/>
            <person name="Lee H.-Y."/>
            <person name="Koo N."/>
            <person name="Hong Y."/>
            <person name="Kim R.W."/>
            <person name="Kang W.-H."/>
            <person name="Huh J.H."/>
            <person name="Kang B.-C."/>
            <person name="Yang T.-J."/>
            <person name="Lee Y.-H."/>
            <person name="Bennetzen J.L."/>
            <person name="Choi D."/>
        </authorList>
    </citation>
    <scope>NUCLEOTIDE SEQUENCE [LARGE SCALE GENOMIC DNA]</scope>
    <source>
        <strain evidence="5">cv. PBC81</strain>
    </source>
</reference>
<protein>
    <recommendedName>
        <fullName evidence="3">NB-ARC domain-containing protein</fullName>
    </recommendedName>
</protein>
<evidence type="ECO:0000259" key="3">
    <source>
        <dbReference type="Pfam" id="PF00931"/>
    </source>
</evidence>
<dbReference type="Proteomes" id="UP000224567">
    <property type="component" value="Unassembled WGS sequence"/>
</dbReference>
<keyword evidence="1" id="KW-0433">Leucine-rich repeat</keyword>
<sequence length="119" mass="13259">MHTNYQDEDVDALAKEIGQTHMVRNDVWATKVIDNVKKVFPETKMGDRIMMTTLDKRVATYANPDPLNLKFLTETESFELLIKRALGKGSCPDVLVQLGESIAEKCDGVPLAVVVIVEP</sequence>
<dbReference type="SUPFAM" id="SSF52540">
    <property type="entry name" value="P-loop containing nucleoside triphosphate hydrolases"/>
    <property type="match status" value="1"/>
</dbReference>
<dbReference type="InterPro" id="IPR002182">
    <property type="entry name" value="NB-ARC"/>
</dbReference>
<gene>
    <name evidence="4" type="ORF">CQW23_25288</name>
</gene>
<dbReference type="OrthoDB" id="1749650at2759"/>
<feature type="domain" description="NB-ARC" evidence="3">
    <location>
        <begin position="22"/>
        <end position="86"/>
    </location>
</feature>
<dbReference type="InterPro" id="IPR027417">
    <property type="entry name" value="P-loop_NTPase"/>
</dbReference>
<dbReference type="EMBL" id="MLFT02000011">
    <property type="protein sequence ID" value="PHT33488.1"/>
    <property type="molecule type" value="Genomic_DNA"/>
</dbReference>
<dbReference type="PANTHER" id="PTHR36766">
    <property type="entry name" value="PLANT BROAD-SPECTRUM MILDEW RESISTANCE PROTEIN RPW8"/>
    <property type="match status" value="1"/>
</dbReference>
<dbReference type="Gene3D" id="1.10.8.430">
    <property type="entry name" value="Helical domain of apoptotic protease-activating factors"/>
    <property type="match status" value="1"/>
</dbReference>
<comment type="caution">
    <text evidence="4">The sequence shown here is derived from an EMBL/GenBank/DDBJ whole genome shotgun (WGS) entry which is preliminary data.</text>
</comment>
<evidence type="ECO:0000313" key="4">
    <source>
        <dbReference type="EMBL" id="PHT33488.1"/>
    </source>
</evidence>
<dbReference type="InterPro" id="IPR042197">
    <property type="entry name" value="Apaf_helical"/>
</dbReference>
<proteinExistence type="predicted"/>
<evidence type="ECO:0000256" key="2">
    <source>
        <dbReference type="ARBA" id="ARBA00022821"/>
    </source>
</evidence>
<dbReference type="PANTHER" id="PTHR36766:SF53">
    <property type="entry name" value="DISEASE RESISTANCE PROTEIN RPP13-LIKE"/>
    <property type="match status" value="1"/>
</dbReference>
<reference evidence="4 5" key="1">
    <citation type="journal article" date="2017" name="Genome Biol.">
        <title>New reference genome sequences of hot pepper reveal the massive evolution of plant disease-resistance genes by retroduplication.</title>
        <authorList>
            <person name="Kim S."/>
            <person name="Park J."/>
            <person name="Yeom S.I."/>
            <person name="Kim Y.M."/>
            <person name="Seo E."/>
            <person name="Kim K.T."/>
            <person name="Kim M.S."/>
            <person name="Lee J.M."/>
            <person name="Cheong K."/>
            <person name="Shin H.S."/>
            <person name="Kim S.B."/>
            <person name="Han K."/>
            <person name="Lee J."/>
            <person name="Park M."/>
            <person name="Lee H.A."/>
            <person name="Lee H.Y."/>
            <person name="Lee Y."/>
            <person name="Oh S."/>
            <person name="Lee J.H."/>
            <person name="Choi E."/>
            <person name="Choi E."/>
            <person name="Lee S.E."/>
            <person name="Jeon J."/>
            <person name="Kim H."/>
            <person name="Choi G."/>
            <person name="Song H."/>
            <person name="Lee J."/>
            <person name="Lee S.C."/>
            <person name="Kwon J.K."/>
            <person name="Lee H.Y."/>
            <person name="Koo N."/>
            <person name="Hong Y."/>
            <person name="Kim R.W."/>
            <person name="Kang W.H."/>
            <person name="Huh J.H."/>
            <person name="Kang B.C."/>
            <person name="Yang T.J."/>
            <person name="Lee Y.H."/>
            <person name="Bennetzen J.L."/>
            <person name="Choi D."/>
        </authorList>
    </citation>
    <scope>NUCLEOTIDE SEQUENCE [LARGE SCALE GENOMIC DNA]</scope>
    <source>
        <strain evidence="5">cv. PBC81</strain>
    </source>
</reference>
<keyword evidence="5" id="KW-1185">Reference proteome</keyword>
<dbReference type="STRING" id="33114.A0A2G2VKJ3"/>
<dbReference type="GO" id="GO:0006952">
    <property type="term" value="P:defense response"/>
    <property type="evidence" value="ECO:0007669"/>
    <property type="project" value="UniProtKB-KW"/>
</dbReference>
<keyword evidence="2" id="KW-0611">Plant defense</keyword>
<dbReference type="Pfam" id="PF00931">
    <property type="entry name" value="NB-ARC"/>
    <property type="match status" value="1"/>
</dbReference>
<evidence type="ECO:0000313" key="5">
    <source>
        <dbReference type="Proteomes" id="UP000224567"/>
    </source>
</evidence>
<accession>A0A2G2VKJ3</accession>
<organism evidence="4 5">
    <name type="scientific">Capsicum baccatum</name>
    <name type="common">Peruvian pepper</name>
    <dbReference type="NCBI Taxonomy" id="33114"/>
    <lineage>
        <taxon>Eukaryota</taxon>
        <taxon>Viridiplantae</taxon>
        <taxon>Streptophyta</taxon>
        <taxon>Embryophyta</taxon>
        <taxon>Tracheophyta</taxon>
        <taxon>Spermatophyta</taxon>
        <taxon>Magnoliopsida</taxon>
        <taxon>eudicotyledons</taxon>
        <taxon>Gunneridae</taxon>
        <taxon>Pentapetalae</taxon>
        <taxon>asterids</taxon>
        <taxon>lamiids</taxon>
        <taxon>Solanales</taxon>
        <taxon>Solanaceae</taxon>
        <taxon>Solanoideae</taxon>
        <taxon>Capsiceae</taxon>
        <taxon>Capsicum</taxon>
    </lineage>
</organism>
<evidence type="ECO:0000256" key="1">
    <source>
        <dbReference type="ARBA" id="ARBA00022614"/>
    </source>
</evidence>